<feature type="region of interest" description="Disordered" evidence="1">
    <location>
        <begin position="168"/>
        <end position="229"/>
    </location>
</feature>
<dbReference type="InterPro" id="IPR035504">
    <property type="entry name" value="MUM1-like_PWWP"/>
</dbReference>
<evidence type="ECO:0000313" key="4">
    <source>
        <dbReference type="EMBL" id="KAG9273917.1"/>
    </source>
</evidence>
<feature type="compositionally biased region" description="Polar residues" evidence="1">
    <location>
        <begin position="187"/>
        <end position="206"/>
    </location>
</feature>
<dbReference type="Gene3D" id="6.10.300.20">
    <property type="match status" value="1"/>
</dbReference>
<sequence>MSSLEDSHTLRPRKNPQRTCRTIAELLIEGSRTASQQRSSKEAPKSVQSQGEIKARGRVKKPEAYPTSPSPLPTQTKTTNASPSLSRSSKASKPTVPSQTTVCPQRTPKRPNKGRKKTQPVCEKADGLDLGANVEPARQNGCPCVVHCTSTVNSEEAPRKKAKVRGVRCSKKAVKHRTPEEMPTALHTCSTLSSNLDAPDSPSSRLSTPKASRRRPSPAFSSTPVSIRHLSAVTLDPVEIAKTQCNAIDDHQSPVKRGEHSDSAPKKKRGRPRKDRAPDIQQKKRKERNVSAAAAAKRHKMKNGSDVDPQEQSADRVRPRFQLHESELQDPDLQEPDEDLSSDLSIELSLREEPDAINHSLSLQEEDEEDDEEELPSFLQQTNDKPSSIKEGLCVWCKIRKYPFWPAMVKSVNHKSKKASIVFIDGLLFDKKRIRKGFTVSLRKLKPFDCEESHLLVALAKESLGDTITWCLNLITDYRIRIGCGSFVGSFIEYFTNDISSPVRRQYPEGASELTFPSQQLLSEEPECEGENAGELEEEEIEQPNEIHSKKVLPDRSLAARNRANKRLVEFIVEKRGVENHLKAVICGQEPSKWLEALQSCSRSVVDVYLEDEEQVDKVYRYLQKLCESADQTNTSLENTDRISFILDVLLPEAIIHAIAEVDRLSLVKAEEKYRRGPCHSNRERQEFDMMIEQQMKLKP</sequence>
<feature type="compositionally biased region" description="Acidic residues" evidence="1">
    <location>
        <begin position="364"/>
        <end position="375"/>
    </location>
</feature>
<dbReference type="Proteomes" id="UP000752171">
    <property type="component" value="Unassembled WGS sequence"/>
</dbReference>
<dbReference type="InterPro" id="IPR040263">
    <property type="entry name" value="PWP3A_3B_4"/>
</dbReference>
<feature type="region of interest" description="Disordered" evidence="1">
    <location>
        <begin position="244"/>
        <end position="317"/>
    </location>
</feature>
<protein>
    <submittedName>
        <fullName evidence="4">PWWP domain-containing protein MUM1L1-like</fullName>
    </submittedName>
</protein>
<reference evidence="4 5" key="1">
    <citation type="submission" date="2021-07" db="EMBL/GenBank/DDBJ databases">
        <authorList>
            <person name="Imarazene B."/>
            <person name="Zahm M."/>
            <person name="Klopp C."/>
            <person name="Cabau C."/>
            <person name="Beille S."/>
            <person name="Jouanno E."/>
            <person name="Castinel A."/>
            <person name="Lluch J."/>
            <person name="Gil L."/>
            <person name="Kuchtly C."/>
            <person name="Lopez Roques C."/>
            <person name="Donnadieu C."/>
            <person name="Parrinello H."/>
            <person name="Journot L."/>
            <person name="Du K."/>
            <person name="Schartl M."/>
            <person name="Retaux S."/>
            <person name="Guiguen Y."/>
        </authorList>
    </citation>
    <scope>NUCLEOTIDE SEQUENCE [LARGE SCALE GENOMIC DNA]</scope>
    <source>
        <strain evidence="4">Pach_M1</strain>
        <tissue evidence="4">Testis</tissue>
    </source>
</reference>
<proteinExistence type="predicted"/>
<dbReference type="InterPro" id="IPR048795">
    <property type="entry name" value="PWP3A_3B_4_C"/>
</dbReference>
<feature type="compositionally biased region" description="Basic and acidic residues" evidence="1">
    <location>
        <begin position="248"/>
        <end position="265"/>
    </location>
</feature>
<evidence type="ECO:0000256" key="1">
    <source>
        <dbReference type="SAM" id="MobiDB-lite"/>
    </source>
</evidence>
<dbReference type="AlphaFoldDB" id="A0A8T2LT01"/>
<gene>
    <name evidence="4" type="primary">PWWP3A</name>
    <name evidence="4" type="ORF">AMEX_G10695</name>
</gene>
<feature type="region of interest" description="Disordered" evidence="1">
    <location>
        <begin position="520"/>
        <end position="547"/>
    </location>
</feature>
<dbReference type="PANTHER" id="PTHR31333">
    <property type="entry name" value="PWWP DOMAIN-CONTAINING DNA REPAIR FACTOR 3 FAMILY MEMBER"/>
    <property type="match status" value="1"/>
</dbReference>
<feature type="compositionally biased region" description="Polar residues" evidence="1">
    <location>
        <begin position="95"/>
        <end position="104"/>
    </location>
</feature>
<dbReference type="Pfam" id="PF20886">
    <property type="entry name" value="PWP3A-B_C"/>
    <property type="match status" value="1"/>
</dbReference>
<evidence type="ECO:0000259" key="3">
    <source>
        <dbReference type="Pfam" id="PF20886"/>
    </source>
</evidence>
<dbReference type="OrthoDB" id="10013064at2759"/>
<dbReference type="Gene3D" id="2.30.30.140">
    <property type="match status" value="1"/>
</dbReference>
<feature type="compositionally biased region" description="Basic residues" evidence="1">
    <location>
        <begin position="107"/>
        <end position="118"/>
    </location>
</feature>
<evidence type="ECO:0000313" key="5">
    <source>
        <dbReference type="Proteomes" id="UP000752171"/>
    </source>
</evidence>
<accession>A0A8T2LT01</accession>
<feature type="region of interest" description="Disordered" evidence="1">
    <location>
        <begin position="27"/>
        <end position="123"/>
    </location>
</feature>
<organism evidence="4 5">
    <name type="scientific">Astyanax mexicanus</name>
    <name type="common">Blind cave fish</name>
    <name type="synonym">Astyanax fasciatus mexicanus</name>
    <dbReference type="NCBI Taxonomy" id="7994"/>
    <lineage>
        <taxon>Eukaryota</taxon>
        <taxon>Metazoa</taxon>
        <taxon>Chordata</taxon>
        <taxon>Craniata</taxon>
        <taxon>Vertebrata</taxon>
        <taxon>Euteleostomi</taxon>
        <taxon>Actinopterygii</taxon>
        <taxon>Neopterygii</taxon>
        <taxon>Teleostei</taxon>
        <taxon>Ostariophysi</taxon>
        <taxon>Characiformes</taxon>
        <taxon>Characoidei</taxon>
        <taxon>Acestrorhamphidae</taxon>
        <taxon>Acestrorhamphinae</taxon>
        <taxon>Astyanax</taxon>
    </lineage>
</organism>
<dbReference type="PANTHER" id="PTHR31333:SF6">
    <property type="entry name" value="MUM1 LIKE 1"/>
    <property type="match status" value="1"/>
</dbReference>
<evidence type="ECO:0000259" key="2">
    <source>
        <dbReference type="Pfam" id="PF20884"/>
    </source>
</evidence>
<dbReference type="SUPFAM" id="SSF63748">
    <property type="entry name" value="Tudor/PWWP/MBT"/>
    <property type="match status" value="1"/>
</dbReference>
<feature type="region of interest" description="Disordered" evidence="1">
    <location>
        <begin position="362"/>
        <end position="385"/>
    </location>
</feature>
<feature type="domain" description="MUM1-like PWWP" evidence="2">
    <location>
        <begin position="391"/>
        <end position="471"/>
    </location>
</feature>
<dbReference type="CDD" id="cd06080">
    <property type="entry name" value="PWWP_MUM1-like"/>
    <property type="match status" value="1"/>
</dbReference>
<feature type="region of interest" description="Disordered" evidence="1">
    <location>
        <begin position="1"/>
        <end position="20"/>
    </location>
</feature>
<feature type="domain" description="PWWP" evidence="3">
    <location>
        <begin position="554"/>
        <end position="692"/>
    </location>
</feature>
<comment type="caution">
    <text evidence="4">The sequence shown here is derived from an EMBL/GenBank/DDBJ whole genome shotgun (WGS) entry which is preliminary data.</text>
</comment>
<dbReference type="EMBL" id="JAICCE010000008">
    <property type="protein sequence ID" value="KAG9273917.1"/>
    <property type="molecule type" value="Genomic_DNA"/>
</dbReference>
<dbReference type="Pfam" id="PF20884">
    <property type="entry name" value="MUM1-like_PWWP"/>
    <property type="match status" value="1"/>
</dbReference>
<feature type="compositionally biased region" description="Low complexity" evidence="1">
    <location>
        <begin position="81"/>
        <end position="94"/>
    </location>
</feature>
<feature type="compositionally biased region" description="Acidic residues" evidence="1">
    <location>
        <begin position="524"/>
        <end position="543"/>
    </location>
</feature>
<name>A0A8T2LT01_ASTMX</name>